<feature type="domain" description="Transposase IS116/IS110/IS902 C-terminal" evidence="2">
    <location>
        <begin position="215"/>
        <end position="293"/>
    </location>
</feature>
<organism evidence="3 4">
    <name type="scientific">Tritonibacter scottomollicae</name>
    <name type="common">Epibacterium scottomollicae</name>
    <dbReference type="NCBI Taxonomy" id="483013"/>
    <lineage>
        <taxon>Bacteria</taxon>
        <taxon>Pseudomonadati</taxon>
        <taxon>Pseudomonadota</taxon>
        <taxon>Alphaproteobacteria</taxon>
        <taxon>Rhodobacterales</taxon>
        <taxon>Paracoccaceae</taxon>
        <taxon>Tritonibacter</taxon>
    </lineage>
</organism>
<dbReference type="Pfam" id="PF02371">
    <property type="entry name" value="Transposase_20"/>
    <property type="match status" value="1"/>
</dbReference>
<comment type="caution">
    <text evidence="3">The sequence shown here is derived from an EMBL/GenBank/DDBJ whole genome shotgun (WGS) entry which is preliminary data.</text>
</comment>
<gene>
    <name evidence="3" type="ORF">CLV89_1252</name>
</gene>
<dbReference type="Pfam" id="PF01548">
    <property type="entry name" value="DEDD_Tnp_IS110"/>
    <property type="match status" value="1"/>
</dbReference>
<dbReference type="NCBIfam" id="NF033542">
    <property type="entry name" value="transpos_IS110"/>
    <property type="match status" value="1"/>
</dbReference>
<sequence length="344" mass="37886">MPCFAALDVSQKTTAICVVDDAGTIIAEKTVVTCPEVITSFLRDAAPELLRVGLETGPLAVWLWNELASRRLPVLCIDARNANAALKMRPVKTDRNDAAGLAQIMRVGWFKQVRIKSRDCYQVRSLLAARETLVRIRVKIENELRGLLRTFGVLFGKRVGGFTGRAREIISGELDASPEMRIIAETLMKARASVCDQIKVMDTRLGAIARESPTAKLLMTAPGVGIITALSVVSAFDDASRFKKSSSAGAYLGLTPRRYESGETSRNGRISKQGDKMVRKHLYEAATTLLTRNLRSSHLKTWGLKLAKVSGFKKARIAVARKLAVILHAMWKTNTSFRWDQSAA</sequence>
<feature type="domain" description="Transposase IS110-like N-terminal" evidence="1">
    <location>
        <begin position="6"/>
        <end position="150"/>
    </location>
</feature>
<protein>
    <submittedName>
        <fullName evidence="3">Transposase</fullName>
    </submittedName>
</protein>
<dbReference type="OrthoDB" id="8261795at2"/>
<evidence type="ECO:0000259" key="1">
    <source>
        <dbReference type="Pfam" id="PF01548"/>
    </source>
</evidence>
<evidence type="ECO:0000259" key="2">
    <source>
        <dbReference type="Pfam" id="PF02371"/>
    </source>
</evidence>
<dbReference type="GO" id="GO:0004803">
    <property type="term" value="F:transposase activity"/>
    <property type="evidence" value="ECO:0007669"/>
    <property type="project" value="InterPro"/>
</dbReference>
<dbReference type="RefSeq" id="WP_106165511.1">
    <property type="nucleotide sequence ID" value="NZ_PVUF01000025.1"/>
</dbReference>
<proteinExistence type="predicted"/>
<dbReference type="InterPro" id="IPR047650">
    <property type="entry name" value="Transpos_IS110"/>
</dbReference>
<dbReference type="GO" id="GO:0006313">
    <property type="term" value="P:DNA transposition"/>
    <property type="evidence" value="ECO:0007669"/>
    <property type="project" value="InterPro"/>
</dbReference>
<accession>A0A2T1A5J3</accession>
<dbReference type="GO" id="GO:0003677">
    <property type="term" value="F:DNA binding"/>
    <property type="evidence" value="ECO:0007669"/>
    <property type="project" value="InterPro"/>
</dbReference>
<dbReference type="AlphaFoldDB" id="A0A2T1A5J3"/>
<dbReference type="Proteomes" id="UP000237718">
    <property type="component" value="Unassembled WGS sequence"/>
</dbReference>
<evidence type="ECO:0000313" key="3">
    <source>
        <dbReference type="EMBL" id="PRZ43856.1"/>
    </source>
</evidence>
<dbReference type="InterPro" id="IPR002525">
    <property type="entry name" value="Transp_IS110-like_N"/>
</dbReference>
<dbReference type="EMBL" id="PVUF01000025">
    <property type="protein sequence ID" value="PRZ43856.1"/>
    <property type="molecule type" value="Genomic_DNA"/>
</dbReference>
<evidence type="ECO:0000313" key="4">
    <source>
        <dbReference type="Proteomes" id="UP000237718"/>
    </source>
</evidence>
<reference evidence="3 4" key="1">
    <citation type="submission" date="2018-03" db="EMBL/GenBank/DDBJ databases">
        <title>Genomic Encyclopedia of Archaeal and Bacterial Type Strains, Phase II (KMG-II): from individual species to whole genera.</title>
        <authorList>
            <person name="Goeker M."/>
        </authorList>
    </citation>
    <scope>NUCLEOTIDE SEQUENCE [LARGE SCALE GENOMIC DNA]</scope>
    <source>
        <strain evidence="3 4">DSM 25328</strain>
    </source>
</reference>
<dbReference type="PANTHER" id="PTHR33055:SF3">
    <property type="entry name" value="PUTATIVE TRANSPOSASE FOR IS117-RELATED"/>
    <property type="match status" value="1"/>
</dbReference>
<dbReference type="PANTHER" id="PTHR33055">
    <property type="entry name" value="TRANSPOSASE FOR INSERTION SEQUENCE ELEMENT IS1111A"/>
    <property type="match status" value="1"/>
</dbReference>
<name>A0A2T1A5J3_TRISK</name>
<dbReference type="InterPro" id="IPR003346">
    <property type="entry name" value="Transposase_20"/>
</dbReference>